<sequence length="424" mass="44626">MSKGPRNPAARRDWGDDDAGCAVLHVDMDAFFAAVELRSRPELHGRPVIVGGAHRGVVLSATYEARAFGVHAAMPMARARALCPTAVVIPPDHASYVRVSGQVMAVLAEVTPVLEKVSIDEAFLDVAGARRRLGTPTEIGHVIRERVRRETGVSASVGVAATKFVAKLASAHAKPDGLLLVPQEATVPFLHTLPVGALAGVGDKTRETLHRHGIDTVAELAAHGPRTLHRVVGVAAGQRLYDLARGIDPRPVQPGRVEKSVGTETTFADDIADRATLAAVLLDAAHRCAARLRADGMLARTVALKVRYADFTTIQRSRGIDATDVAHDLFRAARDLLDAVDVPPSGLRLLGVRAENLSPARTTGVQDQLGATGARRGAEAAMDGIRARYGDRALGPASLLRAGEAVRPGAVDRSASPPGPGDLS</sequence>
<feature type="domain" description="UmuC" evidence="18">
    <location>
        <begin position="23"/>
        <end position="202"/>
    </location>
</feature>
<proteinExistence type="inferred from homology"/>
<gene>
    <name evidence="16 19" type="primary">dinB</name>
    <name evidence="19" type="ORF">ACFO3F_14005</name>
</gene>
<keyword evidence="11 16" id="KW-0239">DNA-directed DNA polymerase</keyword>
<feature type="active site" evidence="16">
    <location>
        <position position="121"/>
    </location>
</feature>
<comment type="caution">
    <text evidence="19">The sequence shown here is derived from an EMBL/GenBank/DDBJ whole genome shotgun (WGS) entry which is preliminary data.</text>
</comment>
<comment type="cofactor">
    <cofactor evidence="16">
        <name>Mg(2+)</name>
        <dbReference type="ChEBI" id="CHEBI:18420"/>
    </cofactor>
    <text evidence="16">Binds 2 magnesium ions per subunit.</text>
</comment>
<feature type="binding site" evidence="16">
    <location>
        <position position="120"/>
    </location>
    <ligand>
        <name>Mg(2+)</name>
        <dbReference type="ChEBI" id="CHEBI:18420"/>
    </ligand>
</feature>
<keyword evidence="6 16" id="KW-0548">Nucleotidyltransferase</keyword>
<keyword evidence="5 16" id="KW-0808">Transferase</keyword>
<dbReference type="NCBIfam" id="NF003015">
    <property type="entry name" value="PRK03858.1"/>
    <property type="match status" value="1"/>
</dbReference>
<comment type="function">
    <text evidence="14 16">Poorly processive, error-prone DNA polymerase involved in untargeted mutagenesis. Copies undamaged DNA at stalled replication forks, which arise in vivo from mismatched or misaligned primer ends. These misaligned primers can be extended by PolIV. Exhibits no 3'-5' exonuclease (proofreading) activity. May be involved in translesional synthesis, in conjunction with the beta clamp from PolIII.</text>
</comment>
<keyword evidence="10 16" id="KW-0460">Magnesium</keyword>
<comment type="subunit">
    <text evidence="16">Monomer.</text>
</comment>
<evidence type="ECO:0000256" key="12">
    <source>
        <dbReference type="ARBA" id="ARBA00023125"/>
    </source>
</evidence>
<evidence type="ECO:0000256" key="4">
    <source>
        <dbReference type="ARBA" id="ARBA00022490"/>
    </source>
</evidence>
<dbReference type="Pfam" id="PF21999">
    <property type="entry name" value="IMS_HHH_1"/>
    <property type="match status" value="1"/>
</dbReference>
<keyword evidence="13 16" id="KW-0234">DNA repair</keyword>
<dbReference type="Gene3D" id="3.40.1170.60">
    <property type="match status" value="1"/>
</dbReference>
<evidence type="ECO:0000256" key="9">
    <source>
        <dbReference type="ARBA" id="ARBA00022763"/>
    </source>
</evidence>
<evidence type="ECO:0000256" key="7">
    <source>
        <dbReference type="ARBA" id="ARBA00022705"/>
    </source>
</evidence>
<evidence type="ECO:0000256" key="5">
    <source>
        <dbReference type="ARBA" id="ARBA00022679"/>
    </source>
</evidence>
<comment type="catalytic activity">
    <reaction evidence="15 16">
        <text>DNA(n) + a 2'-deoxyribonucleoside 5'-triphosphate = DNA(n+1) + diphosphate</text>
        <dbReference type="Rhea" id="RHEA:22508"/>
        <dbReference type="Rhea" id="RHEA-COMP:17339"/>
        <dbReference type="Rhea" id="RHEA-COMP:17340"/>
        <dbReference type="ChEBI" id="CHEBI:33019"/>
        <dbReference type="ChEBI" id="CHEBI:61560"/>
        <dbReference type="ChEBI" id="CHEBI:173112"/>
        <dbReference type="EC" id="2.7.7.7"/>
    </reaction>
</comment>
<evidence type="ECO:0000256" key="15">
    <source>
        <dbReference type="ARBA" id="ARBA00049244"/>
    </source>
</evidence>
<dbReference type="Gene3D" id="1.10.150.20">
    <property type="entry name" value="5' to 3' exonuclease, C-terminal subdomain"/>
    <property type="match status" value="1"/>
</dbReference>
<evidence type="ECO:0000256" key="3">
    <source>
        <dbReference type="ARBA" id="ARBA00022457"/>
    </source>
</evidence>
<dbReference type="InterPro" id="IPR043128">
    <property type="entry name" value="Rev_trsase/Diguanyl_cyclase"/>
</dbReference>
<organism evidence="19 20">
    <name type="scientific">Georgenia faecalis</name>
    <dbReference type="NCBI Taxonomy" id="2483799"/>
    <lineage>
        <taxon>Bacteria</taxon>
        <taxon>Bacillati</taxon>
        <taxon>Actinomycetota</taxon>
        <taxon>Actinomycetes</taxon>
        <taxon>Micrococcales</taxon>
        <taxon>Bogoriellaceae</taxon>
        <taxon>Georgenia</taxon>
    </lineage>
</organism>
<keyword evidence="20" id="KW-1185">Reference proteome</keyword>
<dbReference type="Pfam" id="PF11799">
    <property type="entry name" value="IMS_C"/>
    <property type="match status" value="1"/>
</dbReference>
<evidence type="ECO:0000313" key="19">
    <source>
        <dbReference type="EMBL" id="MFC4556363.1"/>
    </source>
</evidence>
<dbReference type="InterPro" id="IPR022880">
    <property type="entry name" value="DNApol_IV"/>
</dbReference>
<evidence type="ECO:0000313" key="20">
    <source>
        <dbReference type="Proteomes" id="UP001595955"/>
    </source>
</evidence>
<dbReference type="SUPFAM" id="SSF100879">
    <property type="entry name" value="Lesion bypass DNA polymerase (Y-family), little finger domain"/>
    <property type="match status" value="1"/>
</dbReference>
<evidence type="ECO:0000256" key="14">
    <source>
        <dbReference type="ARBA" id="ARBA00025589"/>
    </source>
</evidence>
<dbReference type="EMBL" id="JBHSGF010000011">
    <property type="protein sequence ID" value="MFC4556363.1"/>
    <property type="molecule type" value="Genomic_DNA"/>
</dbReference>
<keyword evidence="4 16" id="KW-0963">Cytoplasm</keyword>
<dbReference type="RefSeq" id="WP_122824485.1">
    <property type="nucleotide sequence ID" value="NZ_CP033325.1"/>
</dbReference>
<accession>A0ABV9DER7</accession>
<dbReference type="PROSITE" id="PS50173">
    <property type="entry name" value="UMUC"/>
    <property type="match status" value="1"/>
</dbReference>
<dbReference type="GO" id="GO:0003887">
    <property type="term" value="F:DNA-directed DNA polymerase activity"/>
    <property type="evidence" value="ECO:0007669"/>
    <property type="project" value="UniProtKB-EC"/>
</dbReference>
<comment type="subcellular location">
    <subcellularLocation>
        <location evidence="1 16">Cytoplasm</location>
    </subcellularLocation>
</comment>
<evidence type="ECO:0000256" key="11">
    <source>
        <dbReference type="ARBA" id="ARBA00022932"/>
    </source>
</evidence>
<feature type="binding site" evidence="16">
    <location>
        <position position="27"/>
    </location>
    <ligand>
        <name>Mg(2+)</name>
        <dbReference type="ChEBI" id="CHEBI:18420"/>
    </ligand>
</feature>
<dbReference type="InterPro" id="IPR036775">
    <property type="entry name" value="DNA_pol_Y-fam_lit_finger_sf"/>
</dbReference>
<keyword evidence="7 16" id="KW-0235">DNA replication</keyword>
<dbReference type="InterPro" id="IPR053848">
    <property type="entry name" value="IMS_HHH_1"/>
</dbReference>
<dbReference type="HAMAP" id="MF_01113">
    <property type="entry name" value="DNApol_IV"/>
    <property type="match status" value="1"/>
</dbReference>
<dbReference type="InterPro" id="IPR043502">
    <property type="entry name" value="DNA/RNA_pol_sf"/>
</dbReference>
<name>A0ABV9DER7_9MICO</name>
<evidence type="ECO:0000256" key="13">
    <source>
        <dbReference type="ARBA" id="ARBA00023204"/>
    </source>
</evidence>
<evidence type="ECO:0000259" key="18">
    <source>
        <dbReference type="PROSITE" id="PS50173"/>
    </source>
</evidence>
<dbReference type="Gene3D" id="3.30.70.270">
    <property type="match status" value="1"/>
</dbReference>
<feature type="site" description="Substrate discrimination" evidence="16">
    <location>
        <position position="32"/>
    </location>
</feature>
<keyword evidence="3 16" id="KW-0515">Mutator protein</keyword>
<evidence type="ECO:0000256" key="1">
    <source>
        <dbReference type="ARBA" id="ARBA00004496"/>
    </source>
</evidence>
<reference evidence="20" key="1">
    <citation type="journal article" date="2019" name="Int. J. Syst. Evol. Microbiol.">
        <title>The Global Catalogue of Microorganisms (GCM) 10K type strain sequencing project: providing services to taxonomists for standard genome sequencing and annotation.</title>
        <authorList>
            <consortium name="The Broad Institute Genomics Platform"/>
            <consortium name="The Broad Institute Genome Sequencing Center for Infectious Disease"/>
            <person name="Wu L."/>
            <person name="Ma J."/>
        </authorList>
    </citation>
    <scope>NUCLEOTIDE SEQUENCE [LARGE SCALE GENOMIC DNA]</scope>
    <source>
        <strain evidence="20">JCM 3369</strain>
    </source>
</reference>
<evidence type="ECO:0000256" key="2">
    <source>
        <dbReference type="ARBA" id="ARBA00010945"/>
    </source>
</evidence>
<dbReference type="PANTHER" id="PTHR11076:SF33">
    <property type="entry name" value="DNA POLYMERASE KAPPA"/>
    <property type="match status" value="1"/>
</dbReference>
<dbReference type="InterPro" id="IPR017961">
    <property type="entry name" value="DNA_pol_Y-fam_little_finger"/>
</dbReference>
<dbReference type="InterPro" id="IPR050116">
    <property type="entry name" value="DNA_polymerase-Y"/>
</dbReference>
<evidence type="ECO:0000256" key="6">
    <source>
        <dbReference type="ARBA" id="ARBA00022695"/>
    </source>
</evidence>
<evidence type="ECO:0000256" key="8">
    <source>
        <dbReference type="ARBA" id="ARBA00022723"/>
    </source>
</evidence>
<keyword evidence="9 16" id="KW-0227">DNA damage</keyword>
<dbReference type="Pfam" id="PF00817">
    <property type="entry name" value="IMS"/>
    <property type="match status" value="1"/>
</dbReference>
<dbReference type="SUPFAM" id="SSF56672">
    <property type="entry name" value="DNA/RNA polymerases"/>
    <property type="match status" value="1"/>
</dbReference>
<protein>
    <recommendedName>
        <fullName evidence="16">DNA polymerase IV</fullName>
        <shortName evidence="16">Pol IV</shortName>
        <ecNumber evidence="16">2.7.7.7</ecNumber>
    </recommendedName>
</protein>
<dbReference type="InterPro" id="IPR001126">
    <property type="entry name" value="UmuC"/>
</dbReference>
<keyword evidence="8 16" id="KW-0479">Metal-binding</keyword>
<evidence type="ECO:0000256" key="10">
    <source>
        <dbReference type="ARBA" id="ARBA00022842"/>
    </source>
</evidence>
<dbReference type="EC" id="2.7.7.7" evidence="16"/>
<evidence type="ECO:0000256" key="16">
    <source>
        <dbReference type="HAMAP-Rule" id="MF_01113"/>
    </source>
</evidence>
<comment type="similarity">
    <text evidence="2 16">Belongs to the DNA polymerase type-Y family.</text>
</comment>
<dbReference type="CDD" id="cd03586">
    <property type="entry name" value="PolY_Pol_IV_kappa"/>
    <property type="match status" value="1"/>
</dbReference>
<dbReference type="NCBIfam" id="NF002677">
    <property type="entry name" value="PRK02406.1"/>
    <property type="match status" value="1"/>
</dbReference>
<evidence type="ECO:0000256" key="17">
    <source>
        <dbReference type="SAM" id="MobiDB-lite"/>
    </source>
</evidence>
<dbReference type="Gene3D" id="3.30.1490.100">
    <property type="entry name" value="DNA polymerase, Y-family, little finger domain"/>
    <property type="match status" value="1"/>
</dbReference>
<feature type="region of interest" description="Disordered" evidence="17">
    <location>
        <begin position="405"/>
        <end position="424"/>
    </location>
</feature>
<dbReference type="PANTHER" id="PTHR11076">
    <property type="entry name" value="DNA REPAIR POLYMERASE UMUC / TRANSFERASE FAMILY MEMBER"/>
    <property type="match status" value="1"/>
</dbReference>
<keyword evidence="12 16" id="KW-0238">DNA-binding</keyword>
<dbReference type="Proteomes" id="UP001595955">
    <property type="component" value="Unassembled WGS sequence"/>
</dbReference>